<evidence type="ECO:0000259" key="8">
    <source>
        <dbReference type="Pfam" id="PF00557"/>
    </source>
</evidence>
<feature type="binding site" evidence="6">
    <location>
        <position position="99"/>
    </location>
    <ligand>
        <name>a divalent metal cation</name>
        <dbReference type="ChEBI" id="CHEBI:60240"/>
        <label>1</label>
    </ligand>
</feature>
<evidence type="ECO:0000313" key="10">
    <source>
        <dbReference type="Proteomes" id="UP000310639"/>
    </source>
</evidence>
<feature type="binding site" evidence="6">
    <location>
        <position position="182"/>
    </location>
    <ligand>
        <name>substrate</name>
    </ligand>
</feature>
<evidence type="ECO:0000256" key="4">
    <source>
        <dbReference type="ARBA" id="ARBA00022723"/>
    </source>
</evidence>
<feature type="binding site" evidence="6">
    <location>
        <position position="110"/>
    </location>
    <ligand>
        <name>a divalent metal cation</name>
        <dbReference type="ChEBI" id="CHEBI:60240"/>
        <label>1</label>
    </ligand>
</feature>
<keyword evidence="10" id="KW-1185">Reference proteome</keyword>
<evidence type="ECO:0000313" key="9">
    <source>
        <dbReference type="EMBL" id="QCT42002.1"/>
    </source>
</evidence>
<dbReference type="InterPro" id="IPR002467">
    <property type="entry name" value="Pept_M24A_MAP1"/>
</dbReference>
<dbReference type="GO" id="GO:0005829">
    <property type="term" value="C:cytosol"/>
    <property type="evidence" value="ECO:0007669"/>
    <property type="project" value="TreeGrafter"/>
</dbReference>
<dbReference type="GO" id="GO:0046872">
    <property type="term" value="F:metal ion binding"/>
    <property type="evidence" value="ECO:0007669"/>
    <property type="project" value="UniProtKB-UniRule"/>
</dbReference>
<dbReference type="Proteomes" id="UP000310639">
    <property type="component" value="Chromosome"/>
</dbReference>
<dbReference type="AlphaFoldDB" id="A0A4P9A2K5"/>
<dbReference type="InterPro" id="IPR036005">
    <property type="entry name" value="Creatinase/aminopeptidase-like"/>
</dbReference>
<evidence type="ECO:0000256" key="3">
    <source>
        <dbReference type="ARBA" id="ARBA00022670"/>
    </source>
</evidence>
<feature type="domain" description="Peptidase M24" evidence="8">
    <location>
        <begin position="16"/>
        <end position="246"/>
    </location>
</feature>
<keyword evidence="3 6" id="KW-0645">Protease</keyword>
<dbReference type="NCBIfam" id="TIGR00500">
    <property type="entry name" value="met_pdase_I"/>
    <property type="match status" value="1"/>
</dbReference>
<dbReference type="Pfam" id="PF00557">
    <property type="entry name" value="Peptidase_M24"/>
    <property type="match status" value="1"/>
</dbReference>
<comment type="catalytic activity">
    <reaction evidence="6 7">
        <text>Release of N-terminal amino acids, preferentially methionine, from peptides and arylamides.</text>
        <dbReference type="EC" id="3.4.11.18"/>
    </reaction>
</comment>
<comment type="subunit">
    <text evidence="6">Monomer.</text>
</comment>
<proteinExistence type="inferred from homology"/>
<evidence type="ECO:0000256" key="5">
    <source>
        <dbReference type="ARBA" id="ARBA00022801"/>
    </source>
</evidence>
<dbReference type="PRINTS" id="PR00599">
    <property type="entry name" value="MAPEPTIDASE"/>
</dbReference>
<gene>
    <name evidence="6 9" type="primary">map</name>
    <name evidence="9" type="ORF">FBF37_00755</name>
</gene>
<comment type="cofactor">
    <cofactor evidence="6">
        <name>Co(2+)</name>
        <dbReference type="ChEBI" id="CHEBI:48828"/>
    </cofactor>
    <cofactor evidence="6">
        <name>Zn(2+)</name>
        <dbReference type="ChEBI" id="CHEBI:29105"/>
    </cofactor>
    <cofactor evidence="6">
        <name>Mn(2+)</name>
        <dbReference type="ChEBI" id="CHEBI:29035"/>
    </cofactor>
    <cofactor evidence="6">
        <name>Fe(2+)</name>
        <dbReference type="ChEBI" id="CHEBI:29033"/>
    </cofactor>
    <text evidence="6">Binds 2 divalent metal cations per subunit. Has a high-affinity and a low affinity metal-binding site. The true nature of the physiological cofactor is under debate. The enzyme is active with cobalt, zinc, manganese or divalent iron ions. Most likely, methionine aminopeptidases function as mononuclear Fe(2+)-metalloproteases under physiological conditions, and the catalytically relevant metal-binding site has been assigned to the histidine-containing high-affinity site.</text>
</comment>
<keyword evidence="2 6" id="KW-0031">Aminopeptidase</keyword>
<feature type="binding site" evidence="6">
    <location>
        <position position="175"/>
    </location>
    <ligand>
        <name>a divalent metal cation</name>
        <dbReference type="ChEBI" id="CHEBI:60240"/>
        <label>2</label>
        <note>catalytic</note>
    </ligand>
</feature>
<dbReference type="GO" id="GO:0004239">
    <property type="term" value="F:initiator methionyl aminopeptidase activity"/>
    <property type="evidence" value="ECO:0007669"/>
    <property type="project" value="UniProtKB-UniRule"/>
</dbReference>
<feature type="binding site" evidence="6">
    <location>
        <position position="208"/>
    </location>
    <ligand>
        <name>a divalent metal cation</name>
        <dbReference type="ChEBI" id="CHEBI:60240"/>
        <label>2</label>
        <note>catalytic</note>
    </ligand>
</feature>
<comment type="function">
    <text evidence="1 6">Removes the N-terminal methionine from nascent proteins. The N-terminal methionine is often cleaved when the second residue in the primary sequence is small and uncharged (Met-Ala-, Cys, Gly, Pro, Ser, Thr, or Val). Requires deformylation of the N(alpha)-formylated initiator methionine before it can be hydrolyzed.</text>
</comment>
<protein>
    <recommendedName>
        <fullName evidence="6 7">Methionine aminopeptidase</fullName>
        <shortName evidence="6">MAP</shortName>
        <shortName evidence="6">MetAP</shortName>
        <ecNumber evidence="6 7">3.4.11.18</ecNumber>
    </recommendedName>
    <alternativeName>
        <fullName evidence="6">Peptidase M</fullName>
    </alternativeName>
</protein>
<dbReference type="InterPro" id="IPR000994">
    <property type="entry name" value="Pept_M24"/>
</dbReference>
<dbReference type="EMBL" id="CP040004">
    <property type="protein sequence ID" value="QCT42002.1"/>
    <property type="molecule type" value="Genomic_DNA"/>
</dbReference>
<dbReference type="PANTHER" id="PTHR43330:SF17">
    <property type="entry name" value="METHIONINE AMINOPEPTIDASE"/>
    <property type="match status" value="1"/>
</dbReference>
<comment type="similarity">
    <text evidence="6">Belongs to the peptidase M24A family. Methionine aminopeptidase type 1 subfamily.</text>
</comment>
<feature type="binding site" evidence="6">
    <location>
        <position position="239"/>
    </location>
    <ligand>
        <name>a divalent metal cation</name>
        <dbReference type="ChEBI" id="CHEBI:60240"/>
        <label>1</label>
    </ligand>
</feature>
<feature type="binding site" evidence="6">
    <location>
        <position position="239"/>
    </location>
    <ligand>
        <name>a divalent metal cation</name>
        <dbReference type="ChEBI" id="CHEBI:60240"/>
        <label>2</label>
        <note>catalytic</note>
    </ligand>
</feature>
<dbReference type="OrthoDB" id="9802055at2"/>
<dbReference type="SUPFAM" id="SSF55920">
    <property type="entry name" value="Creatinase/aminopeptidase"/>
    <property type="match status" value="1"/>
</dbReference>
<keyword evidence="5 6" id="KW-0378">Hydrolase</keyword>
<dbReference type="EC" id="3.4.11.18" evidence="6 7"/>
<dbReference type="PANTHER" id="PTHR43330">
    <property type="entry name" value="METHIONINE AMINOPEPTIDASE"/>
    <property type="match status" value="1"/>
</dbReference>
<dbReference type="HAMAP" id="MF_01974">
    <property type="entry name" value="MetAP_1"/>
    <property type="match status" value="1"/>
</dbReference>
<evidence type="ECO:0000256" key="6">
    <source>
        <dbReference type="HAMAP-Rule" id="MF_01974"/>
    </source>
</evidence>
<evidence type="ECO:0000256" key="7">
    <source>
        <dbReference type="RuleBase" id="RU003653"/>
    </source>
</evidence>
<evidence type="ECO:0000256" key="1">
    <source>
        <dbReference type="ARBA" id="ARBA00002521"/>
    </source>
</evidence>
<accession>A0A4P9A2K5</accession>
<keyword evidence="4 6" id="KW-0479">Metal-binding</keyword>
<dbReference type="GO" id="GO:0070006">
    <property type="term" value="F:metalloaminopeptidase activity"/>
    <property type="evidence" value="ECO:0007669"/>
    <property type="project" value="UniProtKB-UniRule"/>
</dbReference>
<feature type="binding site" evidence="6">
    <location>
        <position position="110"/>
    </location>
    <ligand>
        <name>a divalent metal cation</name>
        <dbReference type="ChEBI" id="CHEBI:60240"/>
        <label>2</label>
        <note>catalytic</note>
    </ligand>
</feature>
<dbReference type="RefSeq" id="WP_138078527.1">
    <property type="nucleotide sequence ID" value="NZ_CP040004.1"/>
</dbReference>
<dbReference type="Gene3D" id="3.90.230.10">
    <property type="entry name" value="Creatinase/methionine aminopeptidase superfamily"/>
    <property type="match status" value="1"/>
</dbReference>
<feature type="binding site" evidence="6">
    <location>
        <position position="82"/>
    </location>
    <ligand>
        <name>substrate</name>
    </ligand>
</feature>
<evidence type="ECO:0000256" key="2">
    <source>
        <dbReference type="ARBA" id="ARBA00022438"/>
    </source>
</evidence>
<organism evidence="9 10">
    <name type="scientific">Candidatus Nanosynbacter featherlites</name>
    <dbReference type="NCBI Taxonomy" id="2572088"/>
    <lineage>
        <taxon>Bacteria</taxon>
        <taxon>Candidatus Saccharimonadota</taxon>
        <taxon>Candidatus Saccharimonadia</taxon>
        <taxon>Candidatus Nanosynbacterales</taxon>
        <taxon>Candidatus Nanosynbacteraceae</taxon>
        <taxon>Candidatus Nanosynbacter</taxon>
    </lineage>
</organism>
<dbReference type="KEGG" id="nft:FBF37_00755"/>
<reference evidence="9 10" key="1">
    <citation type="submission" date="2019-04" db="EMBL/GenBank/DDBJ databases">
        <title>Saccharibacteria TM7 genomes.</title>
        <authorList>
            <person name="Bor B."/>
            <person name="He X."/>
            <person name="Chen T."/>
            <person name="Dewhirst F.E."/>
        </authorList>
    </citation>
    <scope>NUCLEOTIDE SEQUENCE [LARGE SCALE GENOMIC DNA]</scope>
    <source>
        <strain evidence="9 10">BB001</strain>
    </source>
</reference>
<dbReference type="InterPro" id="IPR001714">
    <property type="entry name" value="Pept_M24_MAP"/>
</dbReference>
<name>A0A4P9A2K5_9BACT</name>
<sequence length="255" mass="27607">MSQLITGEKTPQQMKDMRECGRMLATIYDELRQKVTAGMSELDVNEFVAGRIKDFGAEATYLTDEVKFPGVICVSTNEQLVHSFPTDYVFEKGDVVSFDLVIGYRGMKTDSAFTMVVDEEPRGAKKHLLHATEQSLYAGIDAISGDGTRVGDISAAIEAVLKKAKLGIIRELVGHGVGLEMHMSPEIPNHGQRGTGPVLHAGDTIAIEPMASLGGEKIVTEDDGWTISMKDGSLGAHFEHTVLITETGAEILTKL</sequence>
<dbReference type="GO" id="GO:0006508">
    <property type="term" value="P:proteolysis"/>
    <property type="evidence" value="ECO:0007669"/>
    <property type="project" value="UniProtKB-KW"/>
</dbReference>